<evidence type="ECO:0000256" key="6">
    <source>
        <dbReference type="PIRNR" id="PIRNR000437"/>
    </source>
</evidence>
<name>A0ABD3VQP0_SINWO</name>
<dbReference type="AlphaFoldDB" id="A0ABD3VQP0"/>
<dbReference type="InterPro" id="IPR041728">
    <property type="entry name" value="GPAT/DHAPAT_LPLAT"/>
</dbReference>
<dbReference type="Pfam" id="PF19277">
    <property type="entry name" value="GPAT_C"/>
    <property type="match status" value="1"/>
</dbReference>
<dbReference type="PANTHER" id="PTHR12563">
    <property type="entry name" value="GLYCEROL-3-PHOSPHATE ACYLTRANSFERASE"/>
    <property type="match status" value="1"/>
</dbReference>
<keyword evidence="5 6" id="KW-0012">Acyltransferase</keyword>
<protein>
    <recommendedName>
        <fullName evidence="7">Phospholipid/glycerol acyltransferase domain-containing protein</fullName>
    </recommendedName>
</protein>
<keyword evidence="9" id="KW-1185">Reference proteome</keyword>
<gene>
    <name evidence="8" type="ORF">ACJMK2_005484</name>
</gene>
<dbReference type="CDD" id="cd07993">
    <property type="entry name" value="LPLAT_DHAPAT-like"/>
    <property type="match status" value="1"/>
</dbReference>
<evidence type="ECO:0000256" key="1">
    <source>
        <dbReference type="ARBA" id="ARBA00004370"/>
    </source>
</evidence>
<dbReference type="EMBL" id="JBJQND010000010">
    <property type="protein sequence ID" value="KAL3863746.1"/>
    <property type="molecule type" value="Genomic_DNA"/>
</dbReference>
<keyword evidence="4" id="KW-0472">Membrane</keyword>
<dbReference type="SUPFAM" id="SSF69593">
    <property type="entry name" value="Glycerol-3-phosphate (1)-acyltransferase"/>
    <property type="match status" value="1"/>
</dbReference>
<comment type="caution">
    <text evidence="8">The sequence shown here is derived from an EMBL/GenBank/DDBJ whole genome shotgun (WGS) entry which is preliminary data.</text>
</comment>
<dbReference type="PIRSF" id="PIRSF000437">
    <property type="entry name" value="GPAT_DHAPAT"/>
    <property type="match status" value="1"/>
</dbReference>
<evidence type="ECO:0000256" key="2">
    <source>
        <dbReference type="ARBA" id="ARBA00007937"/>
    </source>
</evidence>
<dbReference type="GO" id="GO:0016020">
    <property type="term" value="C:membrane"/>
    <property type="evidence" value="ECO:0007669"/>
    <property type="project" value="UniProtKB-SubCell"/>
</dbReference>
<evidence type="ECO:0000256" key="3">
    <source>
        <dbReference type="ARBA" id="ARBA00022679"/>
    </source>
</evidence>
<feature type="domain" description="Phospholipid/glycerol acyltransferase" evidence="7">
    <location>
        <begin position="253"/>
        <end position="385"/>
    </location>
</feature>
<reference evidence="8 9" key="1">
    <citation type="submission" date="2024-11" db="EMBL/GenBank/DDBJ databases">
        <title>Chromosome-level genome assembly of the freshwater bivalve Anodonta woodiana.</title>
        <authorList>
            <person name="Chen X."/>
        </authorList>
    </citation>
    <scope>NUCLEOTIDE SEQUENCE [LARGE SCALE GENOMIC DNA]</scope>
    <source>
        <strain evidence="8">MN2024</strain>
        <tissue evidence="8">Gills</tissue>
    </source>
</reference>
<dbReference type="InterPro" id="IPR045520">
    <property type="entry name" value="GPAT/DHAPAT_C"/>
</dbReference>
<organism evidence="8 9">
    <name type="scientific">Sinanodonta woodiana</name>
    <name type="common">Chinese pond mussel</name>
    <name type="synonym">Anodonta woodiana</name>
    <dbReference type="NCBI Taxonomy" id="1069815"/>
    <lineage>
        <taxon>Eukaryota</taxon>
        <taxon>Metazoa</taxon>
        <taxon>Spiralia</taxon>
        <taxon>Lophotrochozoa</taxon>
        <taxon>Mollusca</taxon>
        <taxon>Bivalvia</taxon>
        <taxon>Autobranchia</taxon>
        <taxon>Heteroconchia</taxon>
        <taxon>Palaeoheterodonta</taxon>
        <taxon>Unionida</taxon>
        <taxon>Unionoidea</taxon>
        <taxon>Unionidae</taxon>
        <taxon>Unioninae</taxon>
        <taxon>Sinanodonta</taxon>
    </lineage>
</organism>
<dbReference type="Proteomes" id="UP001634394">
    <property type="component" value="Unassembled WGS sequence"/>
</dbReference>
<evidence type="ECO:0000256" key="5">
    <source>
        <dbReference type="ARBA" id="ARBA00023315"/>
    </source>
</evidence>
<accession>A0ABD3VQP0</accession>
<keyword evidence="3 6" id="KW-0808">Transferase</keyword>
<evidence type="ECO:0000313" key="8">
    <source>
        <dbReference type="EMBL" id="KAL3863746.1"/>
    </source>
</evidence>
<evidence type="ECO:0000313" key="9">
    <source>
        <dbReference type="Proteomes" id="UP001634394"/>
    </source>
</evidence>
<evidence type="ECO:0000259" key="7">
    <source>
        <dbReference type="SMART" id="SM00563"/>
    </source>
</evidence>
<dbReference type="PANTHER" id="PTHR12563:SF23">
    <property type="entry name" value="BCDNA.GH07066"/>
    <property type="match status" value="1"/>
</dbReference>
<comment type="subcellular location">
    <subcellularLocation>
        <location evidence="1">Membrane</location>
    </subcellularLocation>
</comment>
<dbReference type="InterPro" id="IPR002123">
    <property type="entry name" value="Plipid/glycerol_acylTrfase"/>
</dbReference>
<evidence type="ECO:0000256" key="4">
    <source>
        <dbReference type="ARBA" id="ARBA00023136"/>
    </source>
</evidence>
<dbReference type="GO" id="GO:0016746">
    <property type="term" value="F:acyltransferase activity"/>
    <property type="evidence" value="ECO:0007669"/>
    <property type="project" value="UniProtKB-KW"/>
</dbReference>
<comment type="similarity">
    <text evidence="2 6">Belongs to the GPAT/DAPAT family.</text>
</comment>
<sequence length="853" mass="97195">MPGVSVLPDLDNVYAKWEKKRPRGHYGSDYGSHVNGQEIIRKGADGKQKWTNKFGNNIQLARHHRAREKRVIAIPLETVRNDTIAMFKTTPTILPDDFMKTRPLMGQCCNLLPNSQKDLSAPSNLGMRNILDVAHEMRGHSLLAQRFCYIAYSLSRKTTHKYTDVSMAVLTSQRVLDAVEQAVLKEKHEKGVSELKKQARKILQGMKALVSNYLIRFTGWFLFQFLGRILNTVQVHKSQMEIIKAASERGIPIIYLPLHKSHLDYILVTWILWHYEIRVPFVAAGDNLRIPLFGRLMSGLGAYFIRRKLDIEVGKKDKIYRSVLHSYMEELLRAGEAMEFFIEGSRSRSGKALPPKGGLMSVVMDSLNTGVIEDAYIVPISISYEVLLDGNFNNEQMGIPKVKETFWGALKGIWRVINSNFGSVRVDFAQPFSLKEFVQVCQSASQPRRDSDVSPPSTPLVSMETLRRISESNAAIYGTSVVEEEQRQLVKRLGEHVVHTCVRTTAFMCTNLLSFLLLTKYRKGVDLETLKTDYEWLIEEVMVRKRDVGFSSTSKISDVLDYALSLLGSNLVQKRTTEGVVTIYPNLQLPDIFQLSYNSNQVISVFYLESILVNAVIFLSDLSLINLSSLNSGDVSLVSRDDILEVAEQLCDLLKYEFIPTSPLMKLEEVLADTMDQLVTMEILSVHENEQFCPSYNTYDRNWAKRISASLSWADEEDPDDDIYREEQHFRVNIHKNDCVDKLVFFHRILAPFFEAYLVAASHISTSLEEDMSEDDFFQSLHNCAKERVEKGVASYSESAAVDTLRNALKSFEHLKIIETCFAGNLRIIGLHEDFDVKNKLIQYITLLESLRE</sequence>
<dbReference type="SMART" id="SM00563">
    <property type="entry name" value="PlsC"/>
    <property type="match status" value="1"/>
</dbReference>
<dbReference type="Pfam" id="PF01553">
    <property type="entry name" value="Acyltransferase"/>
    <property type="match status" value="1"/>
</dbReference>
<proteinExistence type="inferred from homology"/>
<dbReference type="InterPro" id="IPR022284">
    <property type="entry name" value="GPAT/DHAPAT"/>
</dbReference>